<dbReference type="SMART" id="SM00246">
    <property type="entry name" value="WH2"/>
    <property type="match status" value="2"/>
</dbReference>
<dbReference type="GO" id="GO:0032456">
    <property type="term" value="P:endocytic recycling"/>
    <property type="evidence" value="ECO:0007669"/>
    <property type="project" value="TreeGrafter"/>
</dbReference>
<dbReference type="Proteomes" id="UP000593567">
    <property type="component" value="Unassembled WGS sequence"/>
</dbReference>
<dbReference type="GO" id="GO:0006887">
    <property type="term" value="P:exocytosis"/>
    <property type="evidence" value="ECO:0007669"/>
    <property type="project" value="TreeGrafter"/>
</dbReference>
<dbReference type="InterPro" id="IPR028290">
    <property type="entry name" value="WASH1"/>
</dbReference>
<feature type="compositionally biased region" description="Pro residues" evidence="2">
    <location>
        <begin position="18"/>
        <end position="70"/>
    </location>
</feature>
<dbReference type="GO" id="GO:0034314">
    <property type="term" value="P:Arp2/3 complex-mediated actin nucleation"/>
    <property type="evidence" value="ECO:0007669"/>
    <property type="project" value="InterPro"/>
</dbReference>
<dbReference type="EMBL" id="VXIV02003250">
    <property type="protein sequence ID" value="KAF6019208.1"/>
    <property type="molecule type" value="Genomic_DNA"/>
</dbReference>
<evidence type="ECO:0000313" key="5">
    <source>
        <dbReference type="Proteomes" id="UP000593567"/>
    </source>
</evidence>
<feature type="region of interest" description="Disordered" evidence="2">
    <location>
        <begin position="119"/>
        <end position="138"/>
    </location>
</feature>
<gene>
    <name evidence="4" type="ORF">EB796_022511</name>
</gene>
<comment type="caution">
    <text evidence="4">The sequence shown here is derived from an EMBL/GenBank/DDBJ whole genome shotgun (WGS) entry which is preliminary data.</text>
</comment>
<dbReference type="PROSITE" id="PS51082">
    <property type="entry name" value="WH2"/>
    <property type="match status" value="1"/>
</dbReference>
<evidence type="ECO:0000313" key="4">
    <source>
        <dbReference type="EMBL" id="KAF6019208.1"/>
    </source>
</evidence>
<protein>
    <recommendedName>
        <fullName evidence="3">WH2 domain-containing protein</fullName>
    </recommendedName>
</protein>
<name>A0A7J7J199_BUGNE</name>
<keyword evidence="1" id="KW-0009">Actin-binding</keyword>
<dbReference type="PANTHER" id="PTHR23331">
    <property type="entry name" value="CXYORF1"/>
    <property type="match status" value="1"/>
</dbReference>
<feature type="compositionally biased region" description="Basic and acidic residues" evidence="2">
    <location>
        <begin position="119"/>
        <end position="128"/>
    </location>
</feature>
<dbReference type="GO" id="GO:0005769">
    <property type="term" value="C:early endosome"/>
    <property type="evidence" value="ECO:0007669"/>
    <property type="project" value="InterPro"/>
</dbReference>
<feature type="region of interest" description="Disordered" evidence="2">
    <location>
        <begin position="88"/>
        <end position="107"/>
    </location>
</feature>
<dbReference type="GO" id="GO:0042147">
    <property type="term" value="P:retrograde transport, endosome to Golgi"/>
    <property type="evidence" value="ECO:0007669"/>
    <property type="project" value="TreeGrafter"/>
</dbReference>
<evidence type="ECO:0000256" key="1">
    <source>
        <dbReference type="ARBA" id="ARBA00023203"/>
    </source>
</evidence>
<dbReference type="OrthoDB" id="8963340at2759"/>
<dbReference type="InterPro" id="IPR003124">
    <property type="entry name" value="WH2_dom"/>
</dbReference>
<dbReference type="AlphaFoldDB" id="A0A7J7J199"/>
<sequence>MGTPPPPPPPSGRTGARLPPPLGAPPPPAGGPPPPAGGPPPPAGGPPPRPPPPPPPPANVSFPPPPPPPSGTGGTGMGNLLSDIQTGIKLNKMTAQSAPAPSSGRDDLLNAIKRGRELKHVDQSKRDSSPTPEAGAAGGGLLNALMSVMNSRNQAINPSGQVFNQLNRFFIINTRTGAVNAKCQAFLHSAW</sequence>
<dbReference type="GO" id="GO:0055037">
    <property type="term" value="C:recycling endosome"/>
    <property type="evidence" value="ECO:0007669"/>
    <property type="project" value="TreeGrafter"/>
</dbReference>
<proteinExistence type="predicted"/>
<dbReference type="PANTHER" id="PTHR23331:SF5">
    <property type="entry name" value="WAS PROTEIN FAMILY HOMOLOG 2-RELATED"/>
    <property type="match status" value="1"/>
</dbReference>
<dbReference type="GO" id="GO:0043015">
    <property type="term" value="F:gamma-tubulin binding"/>
    <property type="evidence" value="ECO:0007669"/>
    <property type="project" value="TreeGrafter"/>
</dbReference>
<dbReference type="GO" id="GO:0071203">
    <property type="term" value="C:WASH complex"/>
    <property type="evidence" value="ECO:0007669"/>
    <property type="project" value="InterPro"/>
</dbReference>
<dbReference type="GO" id="GO:0005829">
    <property type="term" value="C:cytosol"/>
    <property type="evidence" value="ECO:0007669"/>
    <property type="project" value="GOC"/>
</dbReference>
<keyword evidence="5" id="KW-1185">Reference proteome</keyword>
<feature type="compositionally biased region" description="Pro residues" evidence="2">
    <location>
        <begin position="1"/>
        <end position="11"/>
    </location>
</feature>
<feature type="region of interest" description="Disordered" evidence="2">
    <location>
        <begin position="1"/>
        <end position="81"/>
    </location>
</feature>
<accession>A0A7J7J199</accession>
<dbReference type="GO" id="GO:0043014">
    <property type="term" value="F:alpha-tubulin binding"/>
    <property type="evidence" value="ECO:0007669"/>
    <property type="project" value="InterPro"/>
</dbReference>
<organism evidence="4 5">
    <name type="scientific">Bugula neritina</name>
    <name type="common">Brown bryozoan</name>
    <name type="synonym">Sertularia neritina</name>
    <dbReference type="NCBI Taxonomy" id="10212"/>
    <lineage>
        <taxon>Eukaryota</taxon>
        <taxon>Metazoa</taxon>
        <taxon>Spiralia</taxon>
        <taxon>Lophotrochozoa</taxon>
        <taxon>Bryozoa</taxon>
        <taxon>Gymnolaemata</taxon>
        <taxon>Cheilostomatida</taxon>
        <taxon>Flustrina</taxon>
        <taxon>Buguloidea</taxon>
        <taxon>Bugulidae</taxon>
        <taxon>Bugula</taxon>
    </lineage>
</organism>
<evidence type="ECO:0000256" key="2">
    <source>
        <dbReference type="SAM" id="MobiDB-lite"/>
    </source>
</evidence>
<reference evidence="4" key="1">
    <citation type="submission" date="2020-06" db="EMBL/GenBank/DDBJ databases">
        <title>Draft genome of Bugula neritina, a colonial animal packing powerful symbionts and potential medicines.</title>
        <authorList>
            <person name="Rayko M."/>
        </authorList>
    </citation>
    <scope>NUCLEOTIDE SEQUENCE [LARGE SCALE GENOMIC DNA]</scope>
    <source>
        <strain evidence="4">Kwan_BN1</strain>
    </source>
</reference>
<evidence type="ECO:0000259" key="3">
    <source>
        <dbReference type="PROSITE" id="PS51082"/>
    </source>
</evidence>
<dbReference type="Pfam" id="PF02205">
    <property type="entry name" value="WH2"/>
    <property type="match status" value="2"/>
</dbReference>
<feature type="domain" description="WH2" evidence="3">
    <location>
        <begin position="104"/>
        <end position="121"/>
    </location>
</feature>
<dbReference type="GO" id="GO:0003779">
    <property type="term" value="F:actin binding"/>
    <property type="evidence" value="ECO:0007669"/>
    <property type="project" value="UniProtKB-KW"/>
</dbReference>